<evidence type="ECO:0000313" key="2">
    <source>
        <dbReference type="Proteomes" id="UP001162131"/>
    </source>
</evidence>
<dbReference type="EMBL" id="CAJZBQ010000027">
    <property type="protein sequence ID" value="CAG9321186.1"/>
    <property type="molecule type" value="Genomic_DNA"/>
</dbReference>
<reference evidence="1" key="1">
    <citation type="submission" date="2021-09" db="EMBL/GenBank/DDBJ databases">
        <authorList>
            <consortium name="AG Swart"/>
            <person name="Singh M."/>
            <person name="Singh A."/>
            <person name="Seah K."/>
            <person name="Emmerich C."/>
        </authorList>
    </citation>
    <scope>NUCLEOTIDE SEQUENCE</scope>
    <source>
        <strain evidence="1">ATCC30299</strain>
    </source>
</reference>
<accession>A0AAU9J4L5</accession>
<protein>
    <recommendedName>
        <fullName evidence="3">CCZ1/INTU/HSP4 first Longin domain-containing protein</fullName>
    </recommendedName>
</protein>
<evidence type="ECO:0000313" key="1">
    <source>
        <dbReference type="EMBL" id="CAG9321186.1"/>
    </source>
</evidence>
<comment type="caution">
    <text evidence="1">The sequence shown here is derived from an EMBL/GenBank/DDBJ whole genome shotgun (WGS) entry which is preliminary data.</text>
</comment>
<dbReference type="Proteomes" id="UP001162131">
    <property type="component" value="Unassembled WGS sequence"/>
</dbReference>
<evidence type="ECO:0008006" key="3">
    <source>
        <dbReference type="Google" id="ProtNLM"/>
    </source>
</evidence>
<dbReference type="AlphaFoldDB" id="A0AAU9J4L5"/>
<keyword evidence="2" id="KW-1185">Reference proteome</keyword>
<sequence length="498" mass="57222">MEDFMSRCISGSTEYVAVILSSRSPDQPVYLYPLNASIAFTVPFPIVSFQILSYPNCKVAVDLLYPNFYLAIIIPTISDTILTSVYKEALFWIKNIYPFPDNFPCVTDELISERTPRSGRSGRMSQRDLMTLKLDMNDKLKKALDPVFICLFYKVYPYMLYEDEDFSTSPIIYPQVCLPLALGCSSLVLPVSVEVRMDIQDSLNLLYLDKTVIVHEILTLDSPSAVITSVMFMYRGCTIIGNLSESDTKEVMKLYYANTLFIRTNTFPQFTLTNKIKNGKQEKVIALVAVKAGVLCIVLQALTDGTVDYDPWFVDKGLRVCKEMDDKGIFEKLEEEYQKKIIKPEVNEHKEKFLRTFEQQVIRKSRSVASSPIGSPKSVTDEKETKKFQPTYFPEHDIEVFHYVLADYKTKRLNVSPIKGSKEWYLNVIRPLFCHYSNLYEIMLANPNLEYHEINVNFDKVLDSQQIAACRHANSILFLHYIGEPVNLKQFAFQLSQN</sequence>
<gene>
    <name evidence="1" type="ORF">BSTOLATCC_MIC27754</name>
</gene>
<name>A0AAU9J4L5_9CILI</name>
<proteinExistence type="predicted"/>
<organism evidence="1 2">
    <name type="scientific">Blepharisma stoltei</name>
    <dbReference type="NCBI Taxonomy" id="1481888"/>
    <lineage>
        <taxon>Eukaryota</taxon>
        <taxon>Sar</taxon>
        <taxon>Alveolata</taxon>
        <taxon>Ciliophora</taxon>
        <taxon>Postciliodesmatophora</taxon>
        <taxon>Heterotrichea</taxon>
        <taxon>Heterotrichida</taxon>
        <taxon>Blepharismidae</taxon>
        <taxon>Blepharisma</taxon>
    </lineage>
</organism>